<keyword evidence="2" id="KW-1185">Reference proteome</keyword>
<reference evidence="2" key="1">
    <citation type="journal article" date="2008" name="Nat. Genet.">
        <title>The Pristionchus pacificus genome provides a unique perspective on nematode lifestyle and parasitism.</title>
        <authorList>
            <person name="Dieterich C."/>
            <person name="Clifton S.W."/>
            <person name="Schuster L.N."/>
            <person name="Chinwalla A."/>
            <person name="Delehaunty K."/>
            <person name="Dinkelacker I."/>
            <person name="Fulton L."/>
            <person name="Fulton R."/>
            <person name="Godfrey J."/>
            <person name="Minx P."/>
            <person name="Mitreva M."/>
            <person name="Roeseler W."/>
            <person name="Tian H."/>
            <person name="Witte H."/>
            <person name="Yang S.P."/>
            <person name="Wilson R.K."/>
            <person name="Sommer R.J."/>
        </authorList>
    </citation>
    <scope>NUCLEOTIDE SEQUENCE [LARGE SCALE GENOMIC DNA]</scope>
    <source>
        <strain evidence="2">PS312</strain>
    </source>
</reference>
<organism evidence="1 2">
    <name type="scientific">Pristionchus pacificus</name>
    <name type="common">Parasitic nematode worm</name>
    <dbReference type="NCBI Taxonomy" id="54126"/>
    <lineage>
        <taxon>Eukaryota</taxon>
        <taxon>Metazoa</taxon>
        <taxon>Ecdysozoa</taxon>
        <taxon>Nematoda</taxon>
        <taxon>Chromadorea</taxon>
        <taxon>Rhabditida</taxon>
        <taxon>Rhabditina</taxon>
        <taxon>Diplogasteromorpha</taxon>
        <taxon>Diplogasteroidea</taxon>
        <taxon>Neodiplogasteridae</taxon>
        <taxon>Pristionchus</taxon>
    </lineage>
</organism>
<gene>
    <name evidence="1" type="primary">WBGene00279844</name>
</gene>
<dbReference type="EnsemblMetazoa" id="PPA41475.1">
    <property type="protein sequence ID" value="PPA41475.1"/>
    <property type="gene ID" value="WBGene00279844"/>
</dbReference>
<name>A0A2A6CP75_PRIPA</name>
<dbReference type="Proteomes" id="UP000005239">
    <property type="component" value="Unassembled WGS sequence"/>
</dbReference>
<sequence length="298" mass="34203">MDMKEAINATEFSKIHYAAVQSFEILIASVCLVSMLPCLFVIAKTGTLHWNCKALLMWSAVVQLQIITMQLIVILYDFYTGIHLPDDVGDEKWFMFAHEVGYGMSTVASVYLVVERFVALWNVSIYSDTVASSSSIIIHIVLAVHNSHVFIHVHEQHYCIVIAIIMMLDTDEFGKHQIHKKQYRLMNECPLSVRYQLAEILEYARAVIPVVILSSAVKSYSLLTCILWQAGMGQYGFMRIIFFSIRSTNCVLMKTILIASHRGLKRKFWIYFSNGEPRYKTRIASRTDISIEETETYF</sequence>
<dbReference type="AlphaFoldDB" id="A0A2A6CP75"/>
<dbReference type="PANTHER" id="PTHR47521">
    <property type="entry name" value="SERPENTINE RECEPTOR, CLASS E (EPSILON)-RELATED"/>
    <property type="match status" value="1"/>
</dbReference>
<protein>
    <submittedName>
        <fullName evidence="1">Uncharacterized protein</fullName>
    </submittedName>
</protein>
<proteinExistence type="predicted"/>
<reference evidence="1" key="2">
    <citation type="submission" date="2022-06" db="UniProtKB">
        <authorList>
            <consortium name="EnsemblMetazoa"/>
        </authorList>
    </citation>
    <scope>IDENTIFICATION</scope>
    <source>
        <strain evidence="1">PS312</strain>
    </source>
</reference>
<accession>A0A8R1UUZ1</accession>
<accession>A0A2A6CP75</accession>
<dbReference type="PANTHER" id="PTHR47521:SF18">
    <property type="entry name" value="G PROTEIN-COUPLED RECEPTOR-RELATED"/>
    <property type="match status" value="1"/>
</dbReference>
<evidence type="ECO:0000313" key="2">
    <source>
        <dbReference type="Proteomes" id="UP000005239"/>
    </source>
</evidence>
<dbReference type="InterPro" id="IPR052860">
    <property type="entry name" value="NRL-GPCR1"/>
</dbReference>
<evidence type="ECO:0000313" key="1">
    <source>
        <dbReference type="EnsemblMetazoa" id="PPA41475.1"/>
    </source>
</evidence>